<dbReference type="Pfam" id="PF01915">
    <property type="entry name" value="Glyco_hydro_3_C"/>
    <property type="match status" value="1"/>
</dbReference>
<evidence type="ECO:0000256" key="2">
    <source>
        <dbReference type="ARBA" id="ARBA00022729"/>
    </source>
</evidence>
<feature type="chain" id="PRO_5040727655" description="Fibronectin type III-like domain-containing protein" evidence="5">
    <location>
        <begin position="19"/>
        <end position="788"/>
    </location>
</feature>
<dbReference type="InterPro" id="IPR036881">
    <property type="entry name" value="Glyco_hydro_3_C_sf"/>
</dbReference>
<gene>
    <name evidence="7" type="ORF">TrST_g4049</name>
</gene>
<evidence type="ECO:0000256" key="5">
    <source>
        <dbReference type="SAM" id="SignalP"/>
    </source>
</evidence>
<keyword evidence="3" id="KW-0378">Hydrolase</keyword>
<dbReference type="InterPro" id="IPR036962">
    <property type="entry name" value="Glyco_hydro_3_N_sf"/>
</dbReference>
<feature type="domain" description="Fibronectin type III-like" evidence="6">
    <location>
        <begin position="701"/>
        <end position="771"/>
    </location>
</feature>
<proteinExistence type="inferred from homology"/>
<comment type="caution">
    <text evidence="7">The sequence shown here is derived from an EMBL/GenBank/DDBJ whole genome shotgun (WGS) entry which is preliminary data.</text>
</comment>
<dbReference type="OrthoDB" id="47059at2759"/>
<keyword evidence="8" id="KW-1185">Reference proteome</keyword>
<dbReference type="Proteomes" id="UP001165085">
    <property type="component" value="Unassembled WGS sequence"/>
</dbReference>
<dbReference type="GO" id="GO:0046556">
    <property type="term" value="F:alpha-L-arabinofuranosidase activity"/>
    <property type="evidence" value="ECO:0007669"/>
    <property type="project" value="TreeGrafter"/>
</dbReference>
<evidence type="ECO:0000259" key="6">
    <source>
        <dbReference type="SMART" id="SM01217"/>
    </source>
</evidence>
<dbReference type="InterPro" id="IPR044993">
    <property type="entry name" value="BXL"/>
</dbReference>
<dbReference type="AlphaFoldDB" id="A0A9W7EY21"/>
<dbReference type="SMART" id="SM01217">
    <property type="entry name" value="Fn3_like"/>
    <property type="match status" value="1"/>
</dbReference>
<dbReference type="GO" id="GO:0031222">
    <property type="term" value="P:arabinan catabolic process"/>
    <property type="evidence" value="ECO:0007669"/>
    <property type="project" value="TreeGrafter"/>
</dbReference>
<protein>
    <recommendedName>
        <fullName evidence="6">Fibronectin type III-like domain-containing protein</fullName>
    </recommendedName>
</protein>
<organism evidence="7 8">
    <name type="scientific">Triparma strigata</name>
    <dbReference type="NCBI Taxonomy" id="1606541"/>
    <lineage>
        <taxon>Eukaryota</taxon>
        <taxon>Sar</taxon>
        <taxon>Stramenopiles</taxon>
        <taxon>Ochrophyta</taxon>
        <taxon>Bolidophyceae</taxon>
        <taxon>Parmales</taxon>
        <taxon>Triparmaceae</taxon>
        <taxon>Triparma</taxon>
    </lineage>
</organism>
<sequence length="788" mass="85186">MKFTTAIAPLLLASQAFADEKNPVLVNPCVDTDDFVGADFCNVTLPLEARVADVLKRMTLQEKISALDSDTPAIESIGLNEYNWWSEASGGVDTHGADDSNTKTTRFAFPITTGMSFNRTLWHATGAQIGREARALMNAGKAWSTFWAPVVNLAREPRWGRNIEVSSEDPFQSGEYATSFVQGFQEAPEDPRYVQASACCKHFIANEMEGSTEDGHEEDRQHVDSAVSQQDLMDSYMPPFQRCVEKGKVTSLMCSYNAVNGVPSCANDWLLTTVARDNWGFDGTIVSDCDADSDVFNSHLYTDTPEETVRDVLRAGTDIDCGDFVGNNAQSALDKGVITEADIDERLTQAFRLRFRLQHFDPAGPLQSLSEDDIVCSDESIELSHDGLTQSAALLKNDAATLPFDQDSLEDVLVIGPNYNLSQSTASYYGPGNHCLDAFNIVDSIDQFVDASGMFGVPDVLSDDTSGIEAAVDAAKKADQVVLAVGTDLTWAREGTDATSIAFTDAQAELIEKVSAAATKPVVLVIFTATPLDLTDVLANKNIGAVLHVGQPSVTIMGVGKILFGKTSPAGRMVQTVYKKEYQDQISIFDFNMRPGPSPFARPDCTEENYDDCEKGTNPGRTYRFFTGEPVLPFGFGLSYTSFDYEVVSAPKAISMAPVESMLAHTESQNKIFSSIEESHSSTDAGYIVKVTNSGDMDADEVVLGFVTPPGAGKNGVPLKSLFGFERVHVKAGESVEVTLYPGLTDFTLVDESGARSAAHGEYSFSFGVEETFASGGGFVKHTVSTSV</sequence>
<evidence type="ECO:0000256" key="3">
    <source>
        <dbReference type="ARBA" id="ARBA00022801"/>
    </source>
</evidence>
<dbReference type="Gene3D" id="3.20.20.300">
    <property type="entry name" value="Glycoside hydrolase, family 3, N-terminal domain"/>
    <property type="match status" value="1"/>
</dbReference>
<dbReference type="GO" id="GO:0045493">
    <property type="term" value="P:xylan catabolic process"/>
    <property type="evidence" value="ECO:0007669"/>
    <property type="project" value="InterPro"/>
</dbReference>
<dbReference type="Pfam" id="PF14310">
    <property type="entry name" value="Fn3-like"/>
    <property type="match status" value="1"/>
</dbReference>
<dbReference type="Pfam" id="PF00933">
    <property type="entry name" value="Glyco_hydro_3"/>
    <property type="match status" value="1"/>
</dbReference>
<dbReference type="InterPro" id="IPR002772">
    <property type="entry name" value="Glyco_hydro_3_C"/>
</dbReference>
<reference evidence="8" key="1">
    <citation type="journal article" date="2023" name="Commun. Biol.">
        <title>Genome analysis of Parmales, the sister group of diatoms, reveals the evolutionary specialization of diatoms from phago-mixotrophs to photoautotrophs.</title>
        <authorList>
            <person name="Ban H."/>
            <person name="Sato S."/>
            <person name="Yoshikawa S."/>
            <person name="Yamada K."/>
            <person name="Nakamura Y."/>
            <person name="Ichinomiya M."/>
            <person name="Sato N."/>
            <person name="Blanc-Mathieu R."/>
            <person name="Endo H."/>
            <person name="Kuwata A."/>
            <person name="Ogata H."/>
        </authorList>
    </citation>
    <scope>NUCLEOTIDE SEQUENCE [LARGE SCALE GENOMIC DNA]</scope>
    <source>
        <strain evidence="8">NIES 3701</strain>
    </source>
</reference>
<feature type="signal peptide" evidence="5">
    <location>
        <begin position="1"/>
        <end position="18"/>
    </location>
</feature>
<keyword evidence="2 5" id="KW-0732">Signal</keyword>
<evidence type="ECO:0000313" key="7">
    <source>
        <dbReference type="EMBL" id="GMH94018.1"/>
    </source>
</evidence>
<dbReference type="SUPFAM" id="SSF51445">
    <property type="entry name" value="(Trans)glycosidases"/>
    <property type="match status" value="1"/>
</dbReference>
<dbReference type="EMBL" id="BRXY01000426">
    <property type="protein sequence ID" value="GMH94018.1"/>
    <property type="molecule type" value="Genomic_DNA"/>
</dbReference>
<dbReference type="GO" id="GO:0009044">
    <property type="term" value="F:xylan 1,4-beta-xylosidase activity"/>
    <property type="evidence" value="ECO:0007669"/>
    <property type="project" value="InterPro"/>
</dbReference>
<keyword evidence="4" id="KW-0326">Glycosidase</keyword>
<dbReference type="Gene3D" id="3.40.50.1700">
    <property type="entry name" value="Glycoside hydrolase family 3 C-terminal domain"/>
    <property type="match status" value="1"/>
</dbReference>
<dbReference type="PRINTS" id="PR00133">
    <property type="entry name" value="GLHYDRLASE3"/>
</dbReference>
<evidence type="ECO:0000256" key="1">
    <source>
        <dbReference type="ARBA" id="ARBA00005336"/>
    </source>
</evidence>
<evidence type="ECO:0000256" key="4">
    <source>
        <dbReference type="ARBA" id="ARBA00023295"/>
    </source>
</evidence>
<dbReference type="PANTHER" id="PTHR42721">
    <property type="entry name" value="SUGAR HYDROLASE-RELATED"/>
    <property type="match status" value="1"/>
</dbReference>
<comment type="similarity">
    <text evidence="1">Belongs to the glycosyl hydrolase 3 family.</text>
</comment>
<dbReference type="SUPFAM" id="SSF52279">
    <property type="entry name" value="Beta-D-glucan exohydrolase, C-terminal domain"/>
    <property type="match status" value="1"/>
</dbReference>
<dbReference type="Gene3D" id="2.60.40.10">
    <property type="entry name" value="Immunoglobulins"/>
    <property type="match status" value="1"/>
</dbReference>
<dbReference type="PANTHER" id="PTHR42721:SF3">
    <property type="entry name" value="BETA-D-XYLOSIDASE 5-RELATED"/>
    <property type="match status" value="1"/>
</dbReference>
<dbReference type="InterPro" id="IPR001764">
    <property type="entry name" value="Glyco_hydro_3_N"/>
</dbReference>
<name>A0A9W7EY21_9STRA</name>
<dbReference type="InterPro" id="IPR013783">
    <property type="entry name" value="Ig-like_fold"/>
</dbReference>
<accession>A0A9W7EY21</accession>
<evidence type="ECO:0000313" key="8">
    <source>
        <dbReference type="Proteomes" id="UP001165085"/>
    </source>
</evidence>
<dbReference type="InterPro" id="IPR017853">
    <property type="entry name" value="GH"/>
</dbReference>
<dbReference type="InterPro" id="IPR026891">
    <property type="entry name" value="Fn3-like"/>
</dbReference>